<dbReference type="AlphaFoldDB" id="A0A165C6E7"/>
<keyword evidence="4" id="KW-1185">Reference proteome</keyword>
<feature type="compositionally biased region" description="Gly residues" evidence="2">
    <location>
        <begin position="1"/>
        <end position="12"/>
    </location>
</feature>
<evidence type="ECO:0000313" key="3">
    <source>
        <dbReference type="EMBL" id="KZT50313.1"/>
    </source>
</evidence>
<dbReference type="EMBL" id="KV424191">
    <property type="protein sequence ID" value="KZT50313.1"/>
    <property type="molecule type" value="Genomic_DNA"/>
</dbReference>
<proteinExistence type="predicted"/>
<evidence type="ECO:0000256" key="2">
    <source>
        <dbReference type="SAM" id="MobiDB-lite"/>
    </source>
</evidence>
<gene>
    <name evidence="3" type="ORF">CALCODRAFT_522028</name>
</gene>
<accession>A0A165C6E7</accession>
<dbReference type="InParanoid" id="A0A165C6E7"/>
<dbReference type="Proteomes" id="UP000076842">
    <property type="component" value="Unassembled WGS sequence"/>
</dbReference>
<organism evidence="3 4">
    <name type="scientific">Calocera cornea HHB12733</name>
    <dbReference type="NCBI Taxonomy" id="1353952"/>
    <lineage>
        <taxon>Eukaryota</taxon>
        <taxon>Fungi</taxon>
        <taxon>Dikarya</taxon>
        <taxon>Basidiomycota</taxon>
        <taxon>Agaricomycotina</taxon>
        <taxon>Dacrymycetes</taxon>
        <taxon>Dacrymycetales</taxon>
        <taxon>Dacrymycetaceae</taxon>
        <taxon>Calocera</taxon>
    </lineage>
</organism>
<name>A0A165C6E7_9BASI</name>
<protein>
    <submittedName>
        <fullName evidence="3">Uncharacterized protein</fullName>
    </submittedName>
</protein>
<evidence type="ECO:0000313" key="4">
    <source>
        <dbReference type="Proteomes" id="UP000076842"/>
    </source>
</evidence>
<evidence type="ECO:0000256" key="1">
    <source>
        <dbReference type="SAM" id="Coils"/>
    </source>
</evidence>
<feature type="coiled-coil region" evidence="1">
    <location>
        <begin position="144"/>
        <end position="193"/>
    </location>
</feature>
<reference evidence="3 4" key="1">
    <citation type="journal article" date="2016" name="Mol. Biol. Evol.">
        <title>Comparative Genomics of Early-Diverging Mushroom-Forming Fungi Provides Insights into the Origins of Lignocellulose Decay Capabilities.</title>
        <authorList>
            <person name="Nagy L.G."/>
            <person name="Riley R."/>
            <person name="Tritt A."/>
            <person name="Adam C."/>
            <person name="Daum C."/>
            <person name="Floudas D."/>
            <person name="Sun H."/>
            <person name="Yadav J.S."/>
            <person name="Pangilinan J."/>
            <person name="Larsson K.H."/>
            <person name="Matsuura K."/>
            <person name="Barry K."/>
            <person name="Labutti K."/>
            <person name="Kuo R."/>
            <person name="Ohm R.A."/>
            <person name="Bhattacharya S.S."/>
            <person name="Shirouzu T."/>
            <person name="Yoshinaga Y."/>
            <person name="Martin F.M."/>
            <person name="Grigoriev I.V."/>
            <person name="Hibbett D.S."/>
        </authorList>
    </citation>
    <scope>NUCLEOTIDE SEQUENCE [LARGE SCALE GENOMIC DNA]</scope>
    <source>
        <strain evidence="3 4">HHB12733</strain>
    </source>
</reference>
<sequence length="200" mass="22567">MSGLGSGNGPVAGPGPPLATRRRNWEDISIKVGRALKDGALTATGIKQDLLVNVEVRQRLFAREHDMNAFVDARFAQAPQMPTDLIEDIAHFRRKFDDETTALHAMEDELKDLEILRLLLSGHVRGEQWMQQSRSTTLSTQQELELLRGRVEELQESLQRQLTSTNEATLRALQNTREALEASNKHLATLRRLTLVQAFF</sequence>
<feature type="region of interest" description="Disordered" evidence="2">
    <location>
        <begin position="1"/>
        <end position="20"/>
    </location>
</feature>
<keyword evidence="1" id="KW-0175">Coiled coil</keyword>